<protein>
    <submittedName>
        <fullName evidence="3">Uncharacterized protein</fullName>
    </submittedName>
</protein>
<dbReference type="Proteomes" id="UP000887574">
    <property type="component" value="Unplaced"/>
</dbReference>
<keyword evidence="2" id="KW-1185">Reference proteome</keyword>
<accession>A0A915E247</accession>
<name>A0A915E247_9BILA</name>
<feature type="region of interest" description="Disordered" evidence="1">
    <location>
        <begin position="37"/>
        <end position="61"/>
    </location>
</feature>
<dbReference type="AlphaFoldDB" id="A0A915E247"/>
<evidence type="ECO:0000256" key="1">
    <source>
        <dbReference type="SAM" id="MobiDB-lite"/>
    </source>
</evidence>
<proteinExistence type="predicted"/>
<feature type="compositionally biased region" description="Polar residues" evidence="1">
    <location>
        <begin position="37"/>
        <end position="52"/>
    </location>
</feature>
<sequence length="108" mass="11750">MQKQQLFEQVQVLYDGSPSFEGLSSGIETSLLGSDCVNTPSPAKRPTTSFSSPVVKRQKKEPSLEELQREALLGQIAINNKFSSVLDQVAATLCAISAHSTRKERKGV</sequence>
<evidence type="ECO:0000313" key="2">
    <source>
        <dbReference type="Proteomes" id="UP000887574"/>
    </source>
</evidence>
<reference evidence="3" key="1">
    <citation type="submission" date="2022-11" db="UniProtKB">
        <authorList>
            <consortium name="WormBaseParasite"/>
        </authorList>
    </citation>
    <scope>IDENTIFICATION</scope>
</reference>
<evidence type="ECO:0000313" key="3">
    <source>
        <dbReference type="WBParaSite" id="jg25394"/>
    </source>
</evidence>
<dbReference type="WBParaSite" id="jg25394">
    <property type="protein sequence ID" value="jg25394"/>
    <property type="gene ID" value="jg25394"/>
</dbReference>
<organism evidence="2 3">
    <name type="scientific">Ditylenchus dipsaci</name>
    <dbReference type="NCBI Taxonomy" id="166011"/>
    <lineage>
        <taxon>Eukaryota</taxon>
        <taxon>Metazoa</taxon>
        <taxon>Ecdysozoa</taxon>
        <taxon>Nematoda</taxon>
        <taxon>Chromadorea</taxon>
        <taxon>Rhabditida</taxon>
        <taxon>Tylenchina</taxon>
        <taxon>Tylenchomorpha</taxon>
        <taxon>Sphaerularioidea</taxon>
        <taxon>Anguinidae</taxon>
        <taxon>Anguininae</taxon>
        <taxon>Ditylenchus</taxon>
    </lineage>
</organism>